<accession>A0ABT1YWI6</accession>
<sequence length="190" mass="21714">MTPDLFSNKTLEQIHWISLYLGLPPGGIDAAFPSEDACEARLFEVRWPDGPVCPTCFQTNAHFLDLRKIQTCRKCKKQFSLTSGTDLHRIHLGLKAYFELAEEIIQYRQRGAMPTLRQLQDKHDMAYATAIRLRSKLTENLAKFHGGLLGRCICSDFPSLPPDMVFGSESHLLHLQGEMQRRRWQALGNE</sequence>
<dbReference type="RefSeq" id="WP_258292914.1">
    <property type="nucleotide sequence ID" value="NZ_JANKJG010000001.1"/>
</dbReference>
<reference evidence="2" key="1">
    <citation type="submission" date="2022-07" db="EMBL/GenBank/DDBJ databases">
        <title>Pseudosulfitobacter sp. strain AP-MA-4, whole genome sequence.</title>
        <authorList>
            <person name="Jiang Y."/>
        </authorList>
    </citation>
    <scope>NUCLEOTIDE SEQUENCE</scope>
    <source>
        <strain evidence="2">AP-MA-4</strain>
    </source>
</reference>
<dbReference type="InterPro" id="IPR024442">
    <property type="entry name" value="Transposase_Zn_ribbon"/>
</dbReference>
<gene>
    <name evidence="2" type="ORF">NTA49_01690</name>
</gene>
<evidence type="ECO:0000313" key="3">
    <source>
        <dbReference type="Proteomes" id="UP001165396"/>
    </source>
</evidence>
<keyword evidence="3" id="KW-1185">Reference proteome</keyword>
<evidence type="ECO:0000313" key="2">
    <source>
        <dbReference type="EMBL" id="MCR8825241.1"/>
    </source>
</evidence>
<evidence type="ECO:0000259" key="1">
    <source>
        <dbReference type="Pfam" id="PF12760"/>
    </source>
</evidence>
<organism evidence="2 3">
    <name type="scientific">Pseudosulfitobacter koreensis</name>
    <dbReference type="NCBI Taxonomy" id="2968472"/>
    <lineage>
        <taxon>Bacteria</taxon>
        <taxon>Pseudomonadati</taxon>
        <taxon>Pseudomonadota</taxon>
        <taxon>Alphaproteobacteria</taxon>
        <taxon>Rhodobacterales</taxon>
        <taxon>Roseobacteraceae</taxon>
        <taxon>Pseudosulfitobacter</taxon>
    </lineage>
</organism>
<name>A0ABT1YWI6_9RHOB</name>
<proteinExistence type="predicted"/>
<protein>
    <submittedName>
        <fullName evidence="2">Transposase</fullName>
    </submittedName>
</protein>
<feature type="domain" description="Transposase zinc-ribbon" evidence="1">
    <location>
        <begin position="33"/>
        <end position="78"/>
    </location>
</feature>
<dbReference type="Proteomes" id="UP001165396">
    <property type="component" value="Unassembled WGS sequence"/>
</dbReference>
<dbReference type="Pfam" id="PF12760">
    <property type="entry name" value="Zn_ribbon_IS1595"/>
    <property type="match status" value="1"/>
</dbReference>
<dbReference type="EMBL" id="JANKJG010000001">
    <property type="protein sequence ID" value="MCR8825241.1"/>
    <property type="molecule type" value="Genomic_DNA"/>
</dbReference>
<comment type="caution">
    <text evidence="2">The sequence shown here is derived from an EMBL/GenBank/DDBJ whole genome shotgun (WGS) entry which is preliminary data.</text>
</comment>